<dbReference type="AlphaFoldDB" id="A0A7G5C654"/>
<dbReference type="Pfam" id="PF12706">
    <property type="entry name" value="Lactamase_B_2"/>
    <property type="match status" value="1"/>
</dbReference>
<dbReference type="EMBL" id="CP041969">
    <property type="protein sequence ID" value="QMV44688.1"/>
    <property type="molecule type" value="Genomic_DNA"/>
</dbReference>
<dbReference type="PANTHER" id="PTHR43546">
    <property type="entry name" value="UPF0173 METAL-DEPENDENT HYDROLASE MJ1163-RELATED"/>
    <property type="match status" value="1"/>
</dbReference>
<comment type="catalytic activity">
    <reaction evidence="1">
        <text>3',5'-cyclic CMP + H2O = CMP + H(+)</text>
        <dbReference type="Rhea" id="RHEA:72675"/>
        <dbReference type="ChEBI" id="CHEBI:15377"/>
        <dbReference type="ChEBI" id="CHEBI:15378"/>
        <dbReference type="ChEBI" id="CHEBI:58003"/>
        <dbReference type="ChEBI" id="CHEBI:60377"/>
    </reaction>
    <physiologicalReaction direction="left-to-right" evidence="1">
        <dbReference type="Rhea" id="RHEA:72676"/>
    </physiologicalReaction>
</comment>
<feature type="domain" description="Metallo-beta-lactamase" evidence="4">
    <location>
        <begin position="7"/>
        <end position="204"/>
    </location>
</feature>
<dbReference type="Gene3D" id="3.60.15.10">
    <property type="entry name" value="Ribonuclease Z/Hydroxyacylglutathione hydrolase-like"/>
    <property type="match status" value="1"/>
</dbReference>
<dbReference type="SUPFAM" id="SSF56281">
    <property type="entry name" value="Metallo-hydrolase/oxidoreductase"/>
    <property type="match status" value="1"/>
</dbReference>
<evidence type="ECO:0000259" key="4">
    <source>
        <dbReference type="SMART" id="SM00849"/>
    </source>
</evidence>
<dbReference type="GO" id="GO:0016787">
    <property type="term" value="F:hydrolase activity"/>
    <property type="evidence" value="ECO:0007669"/>
    <property type="project" value="UniProtKB-KW"/>
</dbReference>
<proteinExistence type="predicted"/>
<evidence type="ECO:0000256" key="2">
    <source>
        <dbReference type="ARBA" id="ARBA00034301"/>
    </source>
</evidence>
<evidence type="ECO:0000313" key="5">
    <source>
        <dbReference type="EMBL" id="QMV44688.1"/>
    </source>
</evidence>
<sequence length="246" mass="26965">MIIQKLPWAGIRVQTAKTNIAIDPLFHFPSKYNEPHEPFFPLNDFGPVDAVLITHHHADHFDPEAIADYYGRDIPVYFPKESLDFAKNSALTNIHEASIGDTFAIGDITATATYSVDGVGDPQIAWVVEGDGKRIIHCGDTLWHGYWWKIAKAYGPFDAACLPVNAAVIEFPGMTPSGQPITLSPEQAVSAANVLSATTLVPIHHTAIHHPPIYTETPDIWARLAAAAAIKELRLTILKSKETLTL</sequence>
<organism evidence="5 6">
    <name type="scientific">Cohnella cholangitidis</name>
    <dbReference type="NCBI Taxonomy" id="2598458"/>
    <lineage>
        <taxon>Bacteria</taxon>
        <taxon>Bacillati</taxon>
        <taxon>Bacillota</taxon>
        <taxon>Bacilli</taxon>
        <taxon>Bacillales</taxon>
        <taxon>Paenibacillaceae</taxon>
        <taxon>Cohnella</taxon>
    </lineage>
</organism>
<dbReference type="InterPro" id="IPR036866">
    <property type="entry name" value="RibonucZ/Hydroxyglut_hydro"/>
</dbReference>
<evidence type="ECO:0000313" key="6">
    <source>
        <dbReference type="Proteomes" id="UP000515679"/>
    </source>
</evidence>
<dbReference type="SMART" id="SM00849">
    <property type="entry name" value="Lactamase_B"/>
    <property type="match status" value="1"/>
</dbReference>
<evidence type="ECO:0000256" key="3">
    <source>
        <dbReference type="ARBA" id="ARBA00048505"/>
    </source>
</evidence>
<keyword evidence="5" id="KW-0378">Hydrolase</keyword>
<dbReference type="RefSeq" id="WP_182300977.1">
    <property type="nucleotide sequence ID" value="NZ_CP041969.1"/>
</dbReference>
<dbReference type="KEGG" id="cchl:FPL14_28595"/>
<protein>
    <submittedName>
        <fullName evidence="5">MBL fold metallo-hydrolase</fullName>
    </submittedName>
</protein>
<comment type="function">
    <text evidence="2">Counteracts the endogenous Pycsar antiviral defense system. Phosphodiesterase that enables metal-dependent hydrolysis of host cyclic nucleotide Pycsar defense signals such as cCMP and cUMP.</text>
</comment>
<comment type="catalytic activity">
    <reaction evidence="3">
        <text>3',5'-cyclic UMP + H2O = UMP + H(+)</text>
        <dbReference type="Rhea" id="RHEA:70575"/>
        <dbReference type="ChEBI" id="CHEBI:15377"/>
        <dbReference type="ChEBI" id="CHEBI:15378"/>
        <dbReference type="ChEBI" id="CHEBI:57865"/>
        <dbReference type="ChEBI" id="CHEBI:184387"/>
    </reaction>
    <physiologicalReaction direction="left-to-right" evidence="3">
        <dbReference type="Rhea" id="RHEA:70576"/>
    </physiologicalReaction>
</comment>
<evidence type="ECO:0000256" key="1">
    <source>
        <dbReference type="ARBA" id="ARBA00034221"/>
    </source>
</evidence>
<dbReference type="Proteomes" id="UP000515679">
    <property type="component" value="Chromosome"/>
</dbReference>
<dbReference type="PANTHER" id="PTHR43546:SF3">
    <property type="entry name" value="UPF0173 METAL-DEPENDENT HYDROLASE MJ1163"/>
    <property type="match status" value="1"/>
</dbReference>
<gene>
    <name evidence="5" type="ORF">FPL14_28595</name>
</gene>
<reference evidence="5 6" key="1">
    <citation type="submission" date="2019-07" db="EMBL/GenBank/DDBJ databases">
        <authorList>
            <person name="Kim J.K."/>
            <person name="Cheong H.-M."/>
            <person name="Choi Y."/>
            <person name="Hwang K.J."/>
            <person name="Lee S."/>
            <person name="Choi C."/>
        </authorList>
    </citation>
    <scope>NUCLEOTIDE SEQUENCE [LARGE SCALE GENOMIC DNA]</scope>
    <source>
        <strain evidence="5 6">KS 22</strain>
    </source>
</reference>
<name>A0A7G5C654_9BACL</name>
<keyword evidence="6" id="KW-1185">Reference proteome</keyword>
<dbReference type="InterPro" id="IPR001279">
    <property type="entry name" value="Metallo-B-lactamas"/>
</dbReference>
<dbReference type="InterPro" id="IPR050114">
    <property type="entry name" value="UPF0173_UPF0282_UlaG_hydrolase"/>
</dbReference>
<accession>A0A7G5C654</accession>